<dbReference type="InterPro" id="IPR052514">
    <property type="entry name" value="SAM-dependent_MTase"/>
</dbReference>
<dbReference type="Proteomes" id="UP000650511">
    <property type="component" value="Unassembled WGS sequence"/>
</dbReference>
<dbReference type="Pfam" id="PF05050">
    <property type="entry name" value="Methyltransf_21"/>
    <property type="match status" value="1"/>
</dbReference>
<feature type="region of interest" description="Disordered" evidence="1">
    <location>
        <begin position="18"/>
        <end position="58"/>
    </location>
</feature>
<dbReference type="InterPro" id="IPR029063">
    <property type="entry name" value="SAM-dependent_MTases_sf"/>
</dbReference>
<protein>
    <recommendedName>
        <fullName evidence="2">Methyltransferase FkbM domain-containing protein</fullName>
    </recommendedName>
</protein>
<name>A0A8J3A7X6_9ACTN</name>
<reference evidence="3" key="2">
    <citation type="submission" date="2020-09" db="EMBL/GenBank/DDBJ databases">
        <authorList>
            <person name="Sun Q."/>
            <person name="Zhou Y."/>
        </authorList>
    </citation>
    <scope>NUCLEOTIDE SEQUENCE</scope>
    <source>
        <strain evidence="3">CGMCC 1.14988</strain>
    </source>
</reference>
<dbReference type="RefSeq" id="WP_130648626.1">
    <property type="nucleotide sequence ID" value="NZ_BMHA01000005.1"/>
</dbReference>
<comment type="caution">
    <text evidence="3">The sequence shown here is derived from an EMBL/GenBank/DDBJ whole genome shotgun (WGS) entry which is preliminary data.</text>
</comment>
<dbReference type="NCBIfam" id="TIGR01444">
    <property type="entry name" value="fkbM_fam"/>
    <property type="match status" value="1"/>
</dbReference>
<evidence type="ECO:0000313" key="3">
    <source>
        <dbReference type="EMBL" id="GGI05967.1"/>
    </source>
</evidence>
<dbReference type="PANTHER" id="PTHR34203">
    <property type="entry name" value="METHYLTRANSFERASE, FKBM FAMILY PROTEIN"/>
    <property type="match status" value="1"/>
</dbReference>
<evidence type="ECO:0000313" key="4">
    <source>
        <dbReference type="Proteomes" id="UP000650511"/>
    </source>
</evidence>
<accession>A0A8J3A7X6</accession>
<proteinExistence type="predicted"/>
<dbReference type="AlphaFoldDB" id="A0A8J3A7X6"/>
<dbReference type="Gene3D" id="3.40.50.150">
    <property type="entry name" value="Vaccinia Virus protein VP39"/>
    <property type="match status" value="1"/>
</dbReference>
<dbReference type="PANTHER" id="PTHR34203:SF15">
    <property type="entry name" value="SLL1173 PROTEIN"/>
    <property type="match status" value="1"/>
</dbReference>
<reference evidence="3" key="1">
    <citation type="journal article" date="2014" name="Int. J. Syst. Evol. Microbiol.">
        <title>Complete genome sequence of Corynebacterium casei LMG S-19264T (=DSM 44701T), isolated from a smear-ripened cheese.</title>
        <authorList>
            <consortium name="US DOE Joint Genome Institute (JGI-PGF)"/>
            <person name="Walter F."/>
            <person name="Albersmeier A."/>
            <person name="Kalinowski J."/>
            <person name="Ruckert C."/>
        </authorList>
    </citation>
    <scope>NUCLEOTIDE SEQUENCE</scope>
    <source>
        <strain evidence="3">CGMCC 1.14988</strain>
    </source>
</reference>
<organism evidence="3 4">
    <name type="scientific">Egicoccus halophilus</name>
    <dbReference type="NCBI Taxonomy" id="1670830"/>
    <lineage>
        <taxon>Bacteria</taxon>
        <taxon>Bacillati</taxon>
        <taxon>Actinomycetota</taxon>
        <taxon>Nitriliruptoria</taxon>
        <taxon>Egicoccales</taxon>
        <taxon>Egicoccaceae</taxon>
        <taxon>Egicoccus</taxon>
    </lineage>
</organism>
<feature type="compositionally biased region" description="Low complexity" evidence="1">
    <location>
        <begin position="28"/>
        <end position="55"/>
    </location>
</feature>
<evidence type="ECO:0000256" key="1">
    <source>
        <dbReference type="SAM" id="MobiDB-lite"/>
    </source>
</evidence>
<keyword evidence="4" id="KW-1185">Reference proteome</keyword>
<sequence length="335" mass="36268">MNVAVRIARGLLRRARRRWGAGPGRGGPATAATGRTTAPSAAAAVSGPPEAAQRPAPAPMLTQRRFTTRLPVPAGTAPLPPLVIEAPPRAFVARRLQEVGLAGYEPDTLAVWCAALQHRPAGLVYDIGANIGVFALTAGLLVRAGLAPAHELIAVEPTPELVEVGRRLVRRNRLEIEILQLAFGREDAAATFHLSDQSDASSSLNERFRPSTRKIDVRIRRLDDDVAARSATPTLLKIDTETTEPDVLEGAARTLADHRPWLVCEVLPGRGAEERLQPQLDELGYRTYRLDGNGPDAEAPVTGDTGYEYLNWLFAPEAPADDFWATADAWRRAWG</sequence>
<evidence type="ECO:0000259" key="2">
    <source>
        <dbReference type="Pfam" id="PF05050"/>
    </source>
</evidence>
<gene>
    <name evidence="3" type="ORF">GCM10011354_16750</name>
</gene>
<dbReference type="EMBL" id="BMHA01000005">
    <property type="protein sequence ID" value="GGI05967.1"/>
    <property type="molecule type" value="Genomic_DNA"/>
</dbReference>
<dbReference type="SUPFAM" id="SSF53335">
    <property type="entry name" value="S-adenosyl-L-methionine-dependent methyltransferases"/>
    <property type="match status" value="1"/>
</dbReference>
<dbReference type="InterPro" id="IPR006342">
    <property type="entry name" value="FkbM_mtfrase"/>
</dbReference>
<feature type="domain" description="Methyltransferase FkbM" evidence="2">
    <location>
        <begin position="126"/>
        <end position="285"/>
    </location>
</feature>
<dbReference type="OrthoDB" id="4290958at2"/>